<dbReference type="SUPFAM" id="SSF48208">
    <property type="entry name" value="Six-hairpin glycosidases"/>
    <property type="match status" value="1"/>
</dbReference>
<feature type="domain" description="Trehalase-like N-terminal" evidence="2">
    <location>
        <begin position="22"/>
        <end position="108"/>
    </location>
</feature>
<name>A0A5R9J491_9PROT</name>
<proteinExistence type="predicted"/>
<dbReference type="AlphaFoldDB" id="A0A5R9J491"/>
<accession>A0A5R9J491</accession>
<evidence type="ECO:0000313" key="4">
    <source>
        <dbReference type="Proteomes" id="UP000305654"/>
    </source>
</evidence>
<dbReference type="OrthoDB" id="3902805at2"/>
<reference evidence="3 4" key="1">
    <citation type="submission" date="2019-05" db="EMBL/GenBank/DDBJ databases">
        <authorList>
            <person name="Pankratov T."/>
            <person name="Grouzdev D."/>
        </authorList>
    </citation>
    <scope>NUCLEOTIDE SEQUENCE [LARGE SCALE GENOMIC DNA]</scope>
    <source>
        <strain evidence="3 4">KEBCLARHB70R</strain>
    </source>
</reference>
<protein>
    <submittedName>
        <fullName evidence="3">Glycoside hydrolase family 15 protein</fullName>
    </submittedName>
</protein>
<evidence type="ECO:0000259" key="1">
    <source>
        <dbReference type="Pfam" id="PF00723"/>
    </source>
</evidence>
<dbReference type="GO" id="GO:0004553">
    <property type="term" value="F:hydrolase activity, hydrolyzing O-glycosyl compounds"/>
    <property type="evidence" value="ECO:0007669"/>
    <property type="project" value="TreeGrafter"/>
</dbReference>
<dbReference type="PANTHER" id="PTHR31616:SF0">
    <property type="entry name" value="GLUCAN 1,4-ALPHA-GLUCOSIDASE"/>
    <property type="match status" value="1"/>
</dbReference>
<evidence type="ECO:0000259" key="2">
    <source>
        <dbReference type="Pfam" id="PF19291"/>
    </source>
</evidence>
<sequence length="626" mass="69672">MQTSDARAAADEPTEPPAYNAISDYGLIGDTHSTALIDRNGSIDWLCWPRHDSPALFLRLLDAGKGGACWIEVDKLVSVSRRYVPETNILETRFVSRTGVAVLTDLMPVHPPETMPEEGPDGETESRLIRLLRCEQGAVAGRFVVRPTFDYARAACTVSADGECRTLFRTASEMLSATSTHAMRALEDRGVSDWALQEGAHACLVLTHGENGDTPPLDGVQDALERLRRTSHYWQQWSAACTYQGPYREAVLRSVLCLKLLTYSPTGAIIAAPTIGLPEAVPGNRNFDYRYSWLRDASFTVSSFVRLGYTREAAEYLRFLRHADPTHGRDLKLMYGIAGPVTPEQTLDHLEGWRGVGPVSIGNGAEGQTQIDIFGEFLMSLHGFLDAVDFNPPQKTNDHLPEAIQNLAGQVIKLRHEPDHGIWEMPGEPHQILHSKGMNRVALECAIAIGRRIGKPDEATLAAWQRIADEIKDEYRREGWNEARGAYTMWYGADQLDASLLRLVLYEAFDAHDPRVVASFQRICAELGDGDLLYRYRFDDGLKGKEATFSACSLWRVGVLALMDRTREATELFERLLERGNDLGLFAEEIDATTGEQRGNFPQAFTHMAIINNAVRLEKQIDAVGI</sequence>
<dbReference type="Proteomes" id="UP000305654">
    <property type="component" value="Unassembled WGS sequence"/>
</dbReference>
<dbReference type="Pfam" id="PF00723">
    <property type="entry name" value="Glyco_hydro_15"/>
    <property type="match status" value="1"/>
</dbReference>
<dbReference type="InterPro" id="IPR012341">
    <property type="entry name" value="6hp_glycosidase-like_sf"/>
</dbReference>
<gene>
    <name evidence="3" type="ORF">FE263_09830</name>
</gene>
<dbReference type="PANTHER" id="PTHR31616">
    <property type="entry name" value="TREHALASE"/>
    <property type="match status" value="1"/>
</dbReference>
<dbReference type="RefSeq" id="WP_138325834.1">
    <property type="nucleotide sequence ID" value="NZ_VCDI01000003.1"/>
</dbReference>
<dbReference type="InterPro" id="IPR011613">
    <property type="entry name" value="GH15-like"/>
</dbReference>
<comment type="caution">
    <text evidence="3">The sequence shown here is derived from an EMBL/GenBank/DDBJ whole genome shotgun (WGS) entry which is preliminary data.</text>
</comment>
<keyword evidence="3" id="KW-0378">Hydrolase</keyword>
<dbReference type="EMBL" id="VCDI01000003">
    <property type="protein sequence ID" value="TLU72372.1"/>
    <property type="molecule type" value="Genomic_DNA"/>
</dbReference>
<evidence type="ECO:0000313" key="3">
    <source>
        <dbReference type="EMBL" id="TLU72372.1"/>
    </source>
</evidence>
<keyword evidence="4" id="KW-1185">Reference proteome</keyword>
<dbReference type="Gene3D" id="1.50.10.10">
    <property type="match status" value="1"/>
</dbReference>
<organism evidence="3 4">
    <name type="scientific">Lichenicoccus roseus</name>
    <dbReference type="NCBI Taxonomy" id="2683649"/>
    <lineage>
        <taxon>Bacteria</taxon>
        <taxon>Pseudomonadati</taxon>
        <taxon>Pseudomonadota</taxon>
        <taxon>Alphaproteobacteria</taxon>
        <taxon>Acetobacterales</taxon>
        <taxon>Acetobacteraceae</taxon>
        <taxon>Lichenicoccus</taxon>
    </lineage>
</organism>
<dbReference type="InterPro" id="IPR008928">
    <property type="entry name" value="6-hairpin_glycosidase_sf"/>
</dbReference>
<feature type="domain" description="GH15-like" evidence="1">
    <location>
        <begin position="245"/>
        <end position="612"/>
    </location>
</feature>
<dbReference type="GO" id="GO:0005975">
    <property type="term" value="P:carbohydrate metabolic process"/>
    <property type="evidence" value="ECO:0007669"/>
    <property type="project" value="InterPro"/>
</dbReference>
<dbReference type="InterPro" id="IPR045582">
    <property type="entry name" value="Trehalase-like_N"/>
</dbReference>
<dbReference type="Pfam" id="PF19291">
    <property type="entry name" value="TREH_N"/>
    <property type="match status" value="1"/>
</dbReference>